<name>B3PH41_CELJU</name>
<keyword evidence="2" id="KW-1185">Reference proteome</keyword>
<reference evidence="1 2" key="1">
    <citation type="journal article" date="2008" name="J. Bacteriol.">
        <title>Insights into plant cell wall degradation from the genome sequence of the soil bacterium Cellvibrio japonicus.</title>
        <authorList>
            <person name="Deboy R.T."/>
            <person name="Mongodin E.F."/>
            <person name="Fouts D.E."/>
            <person name="Tailford L.E."/>
            <person name="Khouri H."/>
            <person name="Emerson J.B."/>
            <person name="Mohamoud Y."/>
            <person name="Watkins K."/>
            <person name="Henrissat B."/>
            <person name="Gilbert H.J."/>
            <person name="Nelson K.E."/>
        </authorList>
    </citation>
    <scope>NUCLEOTIDE SEQUENCE [LARGE SCALE GENOMIC DNA]</scope>
    <source>
        <strain evidence="1 2">Ueda107</strain>
    </source>
</reference>
<dbReference type="RefSeq" id="WP_012489211.1">
    <property type="nucleotide sequence ID" value="NC_010995.1"/>
</dbReference>
<accession>B3PH41</accession>
<dbReference type="KEGG" id="cja:CJA_3636"/>
<dbReference type="Proteomes" id="UP000001036">
    <property type="component" value="Chromosome"/>
</dbReference>
<evidence type="ECO:0000313" key="2">
    <source>
        <dbReference type="Proteomes" id="UP000001036"/>
    </source>
</evidence>
<dbReference type="OrthoDB" id="7056236at2"/>
<evidence type="ECO:0000313" key="1">
    <source>
        <dbReference type="EMBL" id="ACE85598.1"/>
    </source>
</evidence>
<dbReference type="EMBL" id="CP000934">
    <property type="protein sequence ID" value="ACE85598.1"/>
    <property type="molecule type" value="Genomic_DNA"/>
</dbReference>
<dbReference type="HOGENOM" id="CLU_890514_0_0_6"/>
<sequence length="312" mass="35324">MMSKQISELESELAIVRGFYEADEKAFSESADPLADKIFYSSTKKRKQDLEKQLFLLKSERAHELLSLRLIGNQMAGSIKLRSLTKIVEPLNALLEQCAWKFWDKEGRADRIEETFSNLLDLRLAGIESGSTKLLILGNTSPDLTGDSALEEGLKNIFNVLASSNDEFSDSVHAIGIHACRSLSRLMDVMEKQNLAAEFSWGGPDRDYTWEGRPAEIVRIKSILDEIDEPHTETQTITGLIQMLSIRNRIEIYCPELEKKISLGYHRSLSKDVESLHLGDKKIFVIEKTTYSFKASSNKRDVYTLKSIKGEN</sequence>
<protein>
    <submittedName>
        <fullName evidence="1">Uncharacterized protein</fullName>
    </submittedName>
</protein>
<dbReference type="eggNOG" id="ENOG5033709">
    <property type="taxonomic scope" value="Bacteria"/>
</dbReference>
<proteinExistence type="predicted"/>
<organism evidence="1 2">
    <name type="scientific">Cellvibrio japonicus (strain Ueda107)</name>
    <name type="common">Pseudomonas fluorescens subsp. cellulosa</name>
    <dbReference type="NCBI Taxonomy" id="498211"/>
    <lineage>
        <taxon>Bacteria</taxon>
        <taxon>Pseudomonadati</taxon>
        <taxon>Pseudomonadota</taxon>
        <taxon>Gammaproteobacteria</taxon>
        <taxon>Cellvibrionales</taxon>
        <taxon>Cellvibrionaceae</taxon>
        <taxon>Cellvibrio</taxon>
    </lineage>
</organism>
<gene>
    <name evidence="1" type="ordered locus">CJA_3636</name>
</gene>
<dbReference type="AlphaFoldDB" id="B3PH41"/>
<dbReference type="STRING" id="498211.CJA_3636"/>